<organism evidence="3">
    <name type="scientific">Rodentolepis nana</name>
    <name type="common">Dwarf tapeworm</name>
    <name type="synonym">Hymenolepis nana</name>
    <dbReference type="NCBI Taxonomy" id="102285"/>
    <lineage>
        <taxon>Eukaryota</taxon>
        <taxon>Metazoa</taxon>
        <taxon>Spiralia</taxon>
        <taxon>Lophotrochozoa</taxon>
        <taxon>Platyhelminthes</taxon>
        <taxon>Cestoda</taxon>
        <taxon>Eucestoda</taxon>
        <taxon>Cyclophyllidea</taxon>
        <taxon>Hymenolepididae</taxon>
        <taxon>Rodentolepis</taxon>
    </lineage>
</organism>
<reference evidence="3" key="1">
    <citation type="submission" date="2017-02" db="UniProtKB">
        <authorList>
            <consortium name="WormBaseParasite"/>
        </authorList>
    </citation>
    <scope>IDENTIFICATION</scope>
</reference>
<name>A0A0R3TY43_RODNA</name>
<reference evidence="1 2" key="2">
    <citation type="submission" date="2018-11" db="EMBL/GenBank/DDBJ databases">
        <authorList>
            <consortium name="Pathogen Informatics"/>
        </authorList>
    </citation>
    <scope>NUCLEOTIDE SEQUENCE [LARGE SCALE GENOMIC DNA]</scope>
</reference>
<dbReference type="AlphaFoldDB" id="A0A0R3TY43"/>
<dbReference type="WBParaSite" id="HNAJ_0001279001-mRNA-1">
    <property type="protein sequence ID" value="HNAJ_0001279001-mRNA-1"/>
    <property type="gene ID" value="HNAJ_0001279001"/>
</dbReference>
<dbReference type="EMBL" id="UZAE01014637">
    <property type="protein sequence ID" value="VDO14044.1"/>
    <property type="molecule type" value="Genomic_DNA"/>
</dbReference>
<accession>A0A0R3TY43</accession>
<protein>
    <submittedName>
        <fullName evidence="1 3">Uncharacterized protein</fullName>
    </submittedName>
</protein>
<proteinExistence type="predicted"/>
<keyword evidence="2" id="KW-1185">Reference proteome</keyword>
<gene>
    <name evidence="1" type="ORF">HNAJ_LOCUS12766</name>
</gene>
<evidence type="ECO:0000313" key="3">
    <source>
        <dbReference type="WBParaSite" id="HNAJ_0001279001-mRNA-1"/>
    </source>
</evidence>
<sequence length="125" mass="14403">MCKKTISSGKTNTIECFGLNNLRNRKESGTPFATLLIRLEERKTSSDQTGRTEDVQAWRRQSAVPTQATLRAKRTSFDNFISNINYQCDTQRILNSWVTSKTTQKDARKTNTLQQQTAYHRLRNS</sequence>
<evidence type="ECO:0000313" key="1">
    <source>
        <dbReference type="EMBL" id="VDO14044.1"/>
    </source>
</evidence>
<dbReference type="Proteomes" id="UP000278807">
    <property type="component" value="Unassembled WGS sequence"/>
</dbReference>
<evidence type="ECO:0000313" key="2">
    <source>
        <dbReference type="Proteomes" id="UP000278807"/>
    </source>
</evidence>